<dbReference type="Proteomes" id="UP000541558">
    <property type="component" value="Unassembled WGS sequence"/>
</dbReference>
<name>A0A8H5CI69_9AGAR</name>
<evidence type="ECO:0000256" key="1">
    <source>
        <dbReference type="SAM" id="SignalP"/>
    </source>
</evidence>
<organism evidence="2 3">
    <name type="scientific">Ephemerocybe angulata</name>
    <dbReference type="NCBI Taxonomy" id="980116"/>
    <lineage>
        <taxon>Eukaryota</taxon>
        <taxon>Fungi</taxon>
        <taxon>Dikarya</taxon>
        <taxon>Basidiomycota</taxon>
        <taxon>Agaricomycotina</taxon>
        <taxon>Agaricomycetes</taxon>
        <taxon>Agaricomycetidae</taxon>
        <taxon>Agaricales</taxon>
        <taxon>Agaricineae</taxon>
        <taxon>Psathyrellaceae</taxon>
        <taxon>Ephemerocybe</taxon>
    </lineage>
</organism>
<gene>
    <name evidence="2" type="ORF">D9611_001762</name>
</gene>
<keyword evidence="1" id="KW-0732">Signal</keyword>
<dbReference type="AlphaFoldDB" id="A0A8H5CI69"/>
<sequence>MKFNLLPTFLFISFATSALAQWDAYYDDLDARDVGFYDVEARELMDEVMDLSQREQYIDWQELTAQEKKLINARRRRMRLAKERKTKLAKAKAQKAAAALLAKANAEQALKATTSTPGTAATAKA</sequence>
<accession>A0A8H5CI69</accession>
<protein>
    <submittedName>
        <fullName evidence="2">Uncharacterized protein</fullName>
    </submittedName>
</protein>
<proteinExistence type="predicted"/>
<evidence type="ECO:0000313" key="2">
    <source>
        <dbReference type="EMBL" id="KAF5341769.1"/>
    </source>
</evidence>
<feature type="signal peptide" evidence="1">
    <location>
        <begin position="1"/>
        <end position="20"/>
    </location>
</feature>
<dbReference type="OrthoDB" id="10377223at2759"/>
<dbReference type="EMBL" id="JAACJK010000001">
    <property type="protein sequence ID" value="KAF5341769.1"/>
    <property type="molecule type" value="Genomic_DNA"/>
</dbReference>
<comment type="caution">
    <text evidence="2">The sequence shown here is derived from an EMBL/GenBank/DDBJ whole genome shotgun (WGS) entry which is preliminary data.</text>
</comment>
<reference evidence="2 3" key="1">
    <citation type="journal article" date="2020" name="ISME J.">
        <title>Uncovering the hidden diversity of litter-decomposition mechanisms in mushroom-forming fungi.</title>
        <authorList>
            <person name="Floudas D."/>
            <person name="Bentzer J."/>
            <person name="Ahren D."/>
            <person name="Johansson T."/>
            <person name="Persson P."/>
            <person name="Tunlid A."/>
        </authorList>
    </citation>
    <scope>NUCLEOTIDE SEQUENCE [LARGE SCALE GENOMIC DNA]</scope>
    <source>
        <strain evidence="2 3">CBS 175.51</strain>
    </source>
</reference>
<keyword evidence="3" id="KW-1185">Reference proteome</keyword>
<evidence type="ECO:0000313" key="3">
    <source>
        <dbReference type="Proteomes" id="UP000541558"/>
    </source>
</evidence>
<feature type="chain" id="PRO_5034979968" evidence="1">
    <location>
        <begin position="21"/>
        <end position="125"/>
    </location>
</feature>